<dbReference type="PANTHER" id="PTHR24220:SF685">
    <property type="entry name" value="ABC TRANSPORTER RELATED"/>
    <property type="match status" value="1"/>
</dbReference>
<feature type="region of interest" description="Disordered" evidence="4">
    <location>
        <begin position="1"/>
        <end position="20"/>
    </location>
</feature>
<evidence type="ECO:0000313" key="7">
    <source>
        <dbReference type="Proteomes" id="UP001373159"/>
    </source>
</evidence>
<dbReference type="InterPro" id="IPR017871">
    <property type="entry name" value="ABC_transporter-like_CS"/>
</dbReference>
<dbReference type="Gene3D" id="3.40.50.300">
    <property type="entry name" value="P-loop containing nucleotide triphosphate hydrolases"/>
    <property type="match status" value="1"/>
</dbReference>
<reference evidence="6 7" key="1">
    <citation type="submission" date="2024-02" db="EMBL/GenBank/DDBJ databases">
        <title>Bifidobacterium honeyensis sp. nov., isolated from the comb honey.</title>
        <authorList>
            <person name="Liu W."/>
            <person name="Li Y."/>
        </authorList>
    </citation>
    <scope>NUCLEOTIDE SEQUENCE [LARGE SCALE GENOMIC DNA]</scope>
    <source>
        <strain evidence="6 7">IMAU50988</strain>
    </source>
</reference>
<keyword evidence="2" id="KW-0547">Nucleotide-binding</keyword>
<evidence type="ECO:0000256" key="2">
    <source>
        <dbReference type="ARBA" id="ARBA00022741"/>
    </source>
</evidence>
<keyword evidence="1" id="KW-0813">Transport</keyword>
<dbReference type="InterPro" id="IPR003439">
    <property type="entry name" value="ABC_transporter-like_ATP-bd"/>
</dbReference>
<dbReference type="InterPro" id="IPR015854">
    <property type="entry name" value="ABC_transpr_LolD-like"/>
</dbReference>
<dbReference type="SUPFAM" id="SSF52540">
    <property type="entry name" value="P-loop containing nucleoside triphosphate hydrolases"/>
    <property type="match status" value="1"/>
</dbReference>
<dbReference type="GO" id="GO:0005524">
    <property type="term" value="F:ATP binding"/>
    <property type="evidence" value="ECO:0007669"/>
    <property type="project" value="UniProtKB-KW"/>
</dbReference>
<dbReference type="InterPro" id="IPR027417">
    <property type="entry name" value="P-loop_NTPase"/>
</dbReference>
<dbReference type="PROSITE" id="PS00211">
    <property type="entry name" value="ABC_TRANSPORTER_1"/>
    <property type="match status" value="1"/>
</dbReference>
<dbReference type="RefSeq" id="WP_340469686.1">
    <property type="nucleotide sequence ID" value="NZ_JBANBB010000001.1"/>
</dbReference>
<dbReference type="EMBL" id="JBANBB010000001">
    <property type="protein sequence ID" value="MEK0306101.1"/>
    <property type="molecule type" value="Genomic_DNA"/>
</dbReference>
<evidence type="ECO:0000256" key="4">
    <source>
        <dbReference type="SAM" id="MobiDB-lite"/>
    </source>
</evidence>
<name>A0ABU8ZLI2_9BIFI</name>
<dbReference type="SMART" id="SM00382">
    <property type="entry name" value="AAA"/>
    <property type="match status" value="1"/>
</dbReference>
<accession>A0ABU8ZLI2</accession>
<feature type="compositionally biased region" description="Basic and acidic residues" evidence="4">
    <location>
        <begin position="287"/>
        <end position="297"/>
    </location>
</feature>
<keyword evidence="3 6" id="KW-0067">ATP-binding</keyword>
<dbReference type="InterPro" id="IPR003593">
    <property type="entry name" value="AAA+_ATPase"/>
</dbReference>
<organism evidence="6 7">
    <name type="scientific">Bifidobacterium favimelis</name>
    <dbReference type="NCBI Taxonomy" id="3122979"/>
    <lineage>
        <taxon>Bacteria</taxon>
        <taxon>Bacillati</taxon>
        <taxon>Actinomycetota</taxon>
        <taxon>Actinomycetes</taxon>
        <taxon>Bifidobacteriales</taxon>
        <taxon>Bifidobacteriaceae</taxon>
        <taxon>Bifidobacterium</taxon>
    </lineage>
</organism>
<dbReference type="Pfam" id="PF00005">
    <property type="entry name" value="ABC_tran"/>
    <property type="match status" value="1"/>
</dbReference>
<sequence>MSTGGSGRTPSLNGRPEGGAPILECDRVVVDYRSRRSVDPPVGVAGTAPALNGVSFRLAQGESVAVMGPSGSGKSTLLHVLAGIIRPTSGMVAYRGEDLSALGDTRRTKLRRTDFGFVFQSGQLLPELPAVENVALPLMLAGMDYRRATQEAMGWLDRFGLVPLARSRPGQMSGGQMQRVAIARALCIGPSVVFADEPTGALDQRTGHQVMGILTAAARANGAAVMVVTHDRSVASFCSRTVTLRDGSLIDPATGMPLGPDAAPGRTFQDRRPTWQAMPPGVQAGQEGRRAGEGDLR</sequence>
<dbReference type="CDD" id="cd03255">
    <property type="entry name" value="ABC_MJ0796_LolCDE_FtsE"/>
    <property type="match status" value="1"/>
</dbReference>
<gene>
    <name evidence="6" type="ORF">V8P97_01230</name>
</gene>
<protein>
    <submittedName>
        <fullName evidence="6">ABC transporter ATP-binding protein</fullName>
    </submittedName>
</protein>
<comment type="caution">
    <text evidence="6">The sequence shown here is derived from an EMBL/GenBank/DDBJ whole genome shotgun (WGS) entry which is preliminary data.</text>
</comment>
<dbReference type="InterPro" id="IPR017911">
    <property type="entry name" value="MacB-like_ATP-bd"/>
</dbReference>
<evidence type="ECO:0000256" key="1">
    <source>
        <dbReference type="ARBA" id="ARBA00022448"/>
    </source>
</evidence>
<evidence type="ECO:0000259" key="5">
    <source>
        <dbReference type="PROSITE" id="PS50893"/>
    </source>
</evidence>
<dbReference type="PANTHER" id="PTHR24220">
    <property type="entry name" value="IMPORT ATP-BINDING PROTEIN"/>
    <property type="match status" value="1"/>
</dbReference>
<feature type="domain" description="ABC transporter" evidence="5">
    <location>
        <begin position="35"/>
        <end position="271"/>
    </location>
</feature>
<evidence type="ECO:0000313" key="6">
    <source>
        <dbReference type="EMBL" id="MEK0306101.1"/>
    </source>
</evidence>
<dbReference type="PROSITE" id="PS50893">
    <property type="entry name" value="ABC_TRANSPORTER_2"/>
    <property type="match status" value="1"/>
</dbReference>
<evidence type="ECO:0000256" key="3">
    <source>
        <dbReference type="ARBA" id="ARBA00022840"/>
    </source>
</evidence>
<feature type="region of interest" description="Disordered" evidence="4">
    <location>
        <begin position="252"/>
        <end position="297"/>
    </location>
</feature>
<keyword evidence="7" id="KW-1185">Reference proteome</keyword>
<dbReference type="Proteomes" id="UP001373159">
    <property type="component" value="Unassembled WGS sequence"/>
</dbReference>
<proteinExistence type="predicted"/>